<proteinExistence type="predicted"/>
<dbReference type="InterPro" id="IPR036527">
    <property type="entry name" value="SCP2_sterol-bd_dom_sf"/>
</dbReference>
<dbReference type="OrthoDB" id="3402716at2"/>
<dbReference type="EMBL" id="QGSV01000218">
    <property type="protein sequence ID" value="PWU46520.1"/>
    <property type="molecule type" value="Genomic_DNA"/>
</dbReference>
<dbReference type="RefSeq" id="WP_109945728.1">
    <property type="nucleotide sequence ID" value="NZ_QGSV01000218.1"/>
</dbReference>
<evidence type="ECO:0000313" key="3">
    <source>
        <dbReference type="Proteomes" id="UP000245683"/>
    </source>
</evidence>
<dbReference type="InterPro" id="IPR003033">
    <property type="entry name" value="SCP2_sterol-bd_dom"/>
</dbReference>
<name>A0A317K1L6_9ACTN</name>
<organism evidence="2 3">
    <name type="scientific">Micromonospora globispora</name>
    <dbReference type="NCBI Taxonomy" id="1450148"/>
    <lineage>
        <taxon>Bacteria</taxon>
        <taxon>Bacillati</taxon>
        <taxon>Actinomycetota</taxon>
        <taxon>Actinomycetes</taxon>
        <taxon>Micromonosporales</taxon>
        <taxon>Micromonosporaceae</taxon>
        <taxon>Micromonospora</taxon>
    </lineage>
</organism>
<keyword evidence="3" id="KW-1185">Reference proteome</keyword>
<dbReference type="AlphaFoldDB" id="A0A317K1L6"/>
<feature type="domain" description="SCP2" evidence="1">
    <location>
        <begin position="23"/>
        <end position="105"/>
    </location>
</feature>
<sequence>MGGEREAFLLSLGTRGSIVPPHLRGTLRIDLVTADHVEQWFVEIAAGNVTVNRESRPADGVFTTTPELFDRLVRGDTPATAALLRNEATFAGTDPRLILAFQRLFPAPAGAEDPRSVARRHAPHGAAWRERLRATLDRKSAGSS</sequence>
<gene>
    <name evidence="2" type="ORF">DLJ46_17535</name>
</gene>
<dbReference type="Proteomes" id="UP000245683">
    <property type="component" value="Unassembled WGS sequence"/>
</dbReference>
<protein>
    <recommendedName>
        <fullName evidence="1">SCP2 domain-containing protein</fullName>
    </recommendedName>
</protein>
<reference evidence="3" key="1">
    <citation type="submission" date="2018-05" db="EMBL/GenBank/DDBJ databases">
        <title>Micromonospora globispora sp. nov. and Micromonospora rugosa sp. nov., isolated from marine sediment.</title>
        <authorList>
            <person name="Carro L."/>
            <person name="Aysel V."/>
            <person name="Cetin D."/>
            <person name="Igual J.M."/>
            <person name="Klenk H.-P."/>
            <person name="Trujillo M.E."/>
            <person name="Sahin N."/>
        </authorList>
    </citation>
    <scope>NUCLEOTIDE SEQUENCE [LARGE SCALE GENOMIC DNA]</scope>
    <source>
        <strain evidence="3">S2904</strain>
    </source>
</reference>
<evidence type="ECO:0000313" key="2">
    <source>
        <dbReference type="EMBL" id="PWU46520.1"/>
    </source>
</evidence>
<dbReference type="Gene3D" id="3.30.1050.10">
    <property type="entry name" value="SCP2 sterol-binding domain"/>
    <property type="match status" value="1"/>
</dbReference>
<accession>A0A317K1L6</accession>
<dbReference type="Pfam" id="PF02036">
    <property type="entry name" value="SCP2"/>
    <property type="match status" value="1"/>
</dbReference>
<evidence type="ECO:0000259" key="1">
    <source>
        <dbReference type="Pfam" id="PF02036"/>
    </source>
</evidence>
<dbReference type="SUPFAM" id="SSF55718">
    <property type="entry name" value="SCP-like"/>
    <property type="match status" value="1"/>
</dbReference>
<comment type="caution">
    <text evidence="2">The sequence shown here is derived from an EMBL/GenBank/DDBJ whole genome shotgun (WGS) entry which is preliminary data.</text>
</comment>